<feature type="compositionally biased region" description="Basic and acidic residues" evidence="1">
    <location>
        <begin position="50"/>
        <end position="61"/>
    </location>
</feature>
<comment type="caution">
    <text evidence="3">The sequence shown here is derived from an EMBL/GenBank/DDBJ whole genome shotgun (WGS) entry which is preliminary data.</text>
</comment>
<dbReference type="PROSITE" id="PS51257">
    <property type="entry name" value="PROKAR_LIPOPROTEIN"/>
    <property type="match status" value="1"/>
</dbReference>
<feature type="transmembrane region" description="Helical" evidence="2">
    <location>
        <begin position="20"/>
        <end position="38"/>
    </location>
</feature>
<evidence type="ECO:0000256" key="2">
    <source>
        <dbReference type="SAM" id="Phobius"/>
    </source>
</evidence>
<dbReference type="AlphaFoldDB" id="A0A9J5YBW5"/>
<sequence>MSGSRVMSQVRVEDKVRVVPLVIGGFSCGAASSGLIHLRLEMTKRKRSQGSREPKNPDDRISNLPTDM</sequence>
<evidence type="ECO:0000313" key="4">
    <source>
        <dbReference type="Proteomes" id="UP000824120"/>
    </source>
</evidence>
<proteinExistence type="predicted"/>
<reference evidence="3 4" key="1">
    <citation type="submission" date="2020-09" db="EMBL/GenBank/DDBJ databases">
        <title>De no assembly of potato wild relative species, Solanum commersonii.</title>
        <authorList>
            <person name="Cho K."/>
        </authorList>
    </citation>
    <scope>NUCLEOTIDE SEQUENCE [LARGE SCALE GENOMIC DNA]</scope>
    <source>
        <strain evidence="3">LZ3.2</strain>
        <tissue evidence="3">Leaf</tissue>
    </source>
</reference>
<feature type="region of interest" description="Disordered" evidence="1">
    <location>
        <begin position="44"/>
        <end position="68"/>
    </location>
</feature>
<protein>
    <submittedName>
        <fullName evidence="3">Uncharacterized protein</fullName>
    </submittedName>
</protein>
<organism evidence="3 4">
    <name type="scientific">Solanum commersonii</name>
    <name type="common">Commerson's wild potato</name>
    <name type="synonym">Commerson's nightshade</name>
    <dbReference type="NCBI Taxonomy" id="4109"/>
    <lineage>
        <taxon>Eukaryota</taxon>
        <taxon>Viridiplantae</taxon>
        <taxon>Streptophyta</taxon>
        <taxon>Embryophyta</taxon>
        <taxon>Tracheophyta</taxon>
        <taxon>Spermatophyta</taxon>
        <taxon>Magnoliopsida</taxon>
        <taxon>eudicotyledons</taxon>
        <taxon>Gunneridae</taxon>
        <taxon>Pentapetalae</taxon>
        <taxon>asterids</taxon>
        <taxon>lamiids</taxon>
        <taxon>Solanales</taxon>
        <taxon>Solanaceae</taxon>
        <taxon>Solanoideae</taxon>
        <taxon>Solaneae</taxon>
        <taxon>Solanum</taxon>
    </lineage>
</organism>
<keyword evidence="2" id="KW-0812">Transmembrane</keyword>
<evidence type="ECO:0000313" key="3">
    <source>
        <dbReference type="EMBL" id="KAG5597048.1"/>
    </source>
</evidence>
<dbReference type="Proteomes" id="UP000824120">
    <property type="component" value="Chromosome 7"/>
</dbReference>
<accession>A0A9J5YBW5</accession>
<keyword evidence="4" id="KW-1185">Reference proteome</keyword>
<keyword evidence="2" id="KW-0472">Membrane</keyword>
<evidence type="ECO:0000256" key="1">
    <source>
        <dbReference type="SAM" id="MobiDB-lite"/>
    </source>
</evidence>
<name>A0A9J5YBW5_SOLCO</name>
<dbReference type="EMBL" id="JACXVP010000007">
    <property type="protein sequence ID" value="KAG5597048.1"/>
    <property type="molecule type" value="Genomic_DNA"/>
</dbReference>
<gene>
    <name evidence="3" type="ORF">H5410_038280</name>
</gene>
<keyword evidence="2" id="KW-1133">Transmembrane helix</keyword>